<name>A0ABD5WQH3_9EURY</name>
<feature type="transmembrane region" description="Helical" evidence="2">
    <location>
        <begin position="75"/>
        <end position="94"/>
    </location>
</feature>
<dbReference type="EMBL" id="JBHTAG010000001">
    <property type="protein sequence ID" value="MFC7095815.1"/>
    <property type="molecule type" value="Genomic_DNA"/>
</dbReference>
<evidence type="ECO:0000313" key="3">
    <source>
        <dbReference type="EMBL" id="MFC7095815.1"/>
    </source>
</evidence>
<organism evidence="3 4">
    <name type="scientific">Halobaculum marinum</name>
    <dbReference type="NCBI Taxonomy" id="3031996"/>
    <lineage>
        <taxon>Archaea</taxon>
        <taxon>Methanobacteriati</taxon>
        <taxon>Methanobacteriota</taxon>
        <taxon>Stenosarchaea group</taxon>
        <taxon>Halobacteria</taxon>
        <taxon>Halobacteriales</taxon>
        <taxon>Haloferacaceae</taxon>
        <taxon>Halobaculum</taxon>
    </lineage>
</organism>
<gene>
    <name evidence="3" type="ORF">ACFQKD_00725</name>
</gene>
<sequence>MVDGTETHGQEEGRHTGGSNTAAERPVRSERFWLALTGVLVVTMPALTLVIAYAVLTATRSVLVGAVTPIEVVELYLVELFAFALFAVILYRLARYSIRRTGGDPE</sequence>
<evidence type="ECO:0000256" key="2">
    <source>
        <dbReference type="SAM" id="Phobius"/>
    </source>
</evidence>
<dbReference type="Proteomes" id="UP001596388">
    <property type="component" value="Unassembled WGS sequence"/>
</dbReference>
<proteinExistence type="predicted"/>
<keyword evidence="4" id="KW-1185">Reference proteome</keyword>
<feature type="transmembrane region" description="Helical" evidence="2">
    <location>
        <begin position="32"/>
        <end position="55"/>
    </location>
</feature>
<comment type="caution">
    <text evidence="3">The sequence shown here is derived from an EMBL/GenBank/DDBJ whole genome shotgun (WGS) entry which is preliminary data.</text>
</comment>
<evidence type="ECO:0000256" key="1">
    <source>
        <dbReference type="SAM" id="MobiDB-lite"/>
    </source>
</evidence>
<feature type="region of interest" description="Disordered" evidence="1">
    <location>
        <begin position="1"/>
        <end position="24"/>
    </location>
</feature>
<evidence type="ECO:0000313" key="4">
    <source>
        <dbReference type="Proteomes" id="UP001596388"/>
    </source>
</evidence>
<dbReference type="AlphaFoldDB" id="A0ABD5WQH3"/>
<reference evidence="3 4" key="1">
    <citation type="journal article" date="2019" name="Int. J. Syst. Evol. Microbiol.">
        <title>The Global Catalogue of Microorganisms (GCM) 10K type strain sequencing project: providing services to taxonomists for standard genome sequencing and annotation.</title>
        <authorList>
            <consortium name="The Broad Institute Genomics Platform"/>
            <consortium name="The Broad Institute Genome Sequencing Center for Infectious Disease"/>
            <person name="Wu L."/>
            <person name="Ma J."/>
        </authorList>
    </citation>
    <scope>NUCLEOTIDE SEQUENCE [LARGE SCALE GENOMIC DNA]</scope>
    <source>
        <strain evidence="3 4">DT55</strain>
    </source>
</reference>
<keyword evidence="2" id="KW-0472">Membrane</keyword>
<keyword evidence="2" id="KW-1133">Transmembrane helix</keyword>
<accession>A0ABD5WQH3</accession>
<dbReference type="GeneID" id="79271793"/>
<protein>
    <submittedName>
        <fullName evidence="3">Uncharacterized protein</fullName>
    </submittedName>
</protein>
<dbReference type="RefSeq" id="WP_276239802.1">
    <property type="nucleotide sequence ID" value="NZ_CP119991.1"/>
</dbReference>
<keyword evidence="2" id="KW-0812">Transmembrane</keyword>
<feature type="compositionally biased region" description="Basic and acidic residues" evidence="1">
    <location>
        <begin position="1"/>
        <end position="15"/>
    </location>
</feature>